<feature type="region of interest" description="Disordered" evidence="1">
    <location>
        <begin position="65"/>
        <end position="131"/>
    </location>
</feature>
<name>A0A6A2ZX16_HIBSY</name>
<evidence type="ECO:0000256" key="2">
    <source>
        <dbReference type="SAM" id="Phobius"/>
    </source>
</evidence>
<evidence type="ECO:0000256" key="1">
    <source>
        <dbReference type="SAM" id="MobiDB-lite"/>
    </source>
</evidence>
<protein>
    <submittedName>
        <fullName evidence="3">UDP-Glycosyltransferase superfamily protein isoform 1</fullName>
    </submittedName>
</protein>
<dbReference type="PANTHER" id="PTHR37233">
    <property type="entry name" value="TRANSMEMBRANE PROTEIN"/>
    <property type="match status" value="1"/>
</dbReference>
<feature type="transmembrane region" description="Helical" evidence="2">
    <location>
        <begin position="207"/>
        <end position="229"/>
    </location>
</feature>
<reference evidence="3" key="1">
    <citation type="submission" date="2019-09" db="EMBL/GenBank/DDBJ databases">
        <title>Draft genome information of white flower Hibiscus syriacus.</title>
        <authorList>
            <person name="Kim Y.-M."/>
        </authorList>
    </citation>
    <scope>NUCLEOTIDE SEQUENCE [LARGE SCALE GENOMIC DNA]</scope>
    <source>
        <strain evidence="3">YM2019G1</strain>
    </source>
</reference>
<feature type="region of interest" description="Disordered" evidence="1">
    <location>
        <begin position="166"/>
        <end position="189"/>
    </location>
</feature>
<evidence type="ECO:0000313" key="3">
    <source>
        <dbReference type="EMBL" id="KAE8695672.1"/>
    </source>
</evidence>
<sequence>MRIGLSYLLKLQLEFQYVTRSSVGASVFKANTIVSPLQMYGSGGFIHQKRWGLCLSLADSDPLSADSSIKASEEAERLVSDDRDSAMNPPSLDDESRSQNSEASNGSMVSSIPEQDVSSSPNLQSTTRKVSLTAKERLRAARVLSRYTESKPSKSEMGSKVLDAMREGDKGKKRSRLPEAPTNLFDDSKRGLPKPGLTFQFPGGNDLLLIIFSVVFISTVMFTTTYIVWKVGAIHFNEY</sequence>
<keyword evidence="2" id="KW-1133">Transmembrane helix</keyword>
<dbReference type="EMBL" id="VEPZ02001077">
    <property type="protein sequence ID" value="KAE8695672.1"/>
    <property type="molecule type" value="Genomic_DNA"/>
</dbReference>
<dbReference type="AlphaFoldDB" id="A0A6A2ZX16"/>
<feature type="compositionally biased region" description="Polar residues" evidence="1">
    <location>
        <begin position="98"/>
        <end position="130"/>
    </location>
</feature>
<feature type="compositionally biased region" description="Basic and acidic residues" evidence="1">
    <location>
        <begin position="71"/>
        <end position="85"/>
    </location>
</feature>
<proteinExistence type="predicted"/>
<organism evidence="3 4">
    <name type="scientific">Hibiscus syriacus</name>
    <name type="common">Rose of Sharon</name>
    <dbReference type="NCBI Taxonomy" id="106335"/>
    <lineage>
        <taxon>Eukaryota</taxon>
        <taxon>Viridiplantae</taxon>
        <taxon>Streptophyta</taxon>
        <taxon>Embryophyta</taxon>
        <taxon>Tracheophyta</taxon>
        <taxon>Spermatophyta</taxon>
        <taxon>Magnoliopsida</taxon>
        <taxon>eudicotyledons</taxon>
        <taxon>Gunneridae</taxon>
        <taxon>Pentapetalae</taxon>
        <taxon>rosids</taxon>
        <taxon>malvids</taxon>
        <taxon>Malvales</taxon>
        <taxon>Malvaceae</taxon>
        <taxon>Malvoideae</taxon>
        <taxon>Hibiscus</taxon>
    </lineage>
</organism>
<keyword evidence="2" id="KW-0472">Membrane</keyword>
<dbReference type="Proteomes" id="UP000436088">
    <property type="component" value="Unassembled WGS sequence"/>
</dbReference>
<gene>
    <name evidence="3" type="ORF">F3Y22_tig00110694pilonHSYRG00219</name>
</gene>
<keyword evidence="2" id="KW-0812">Transmembrane</keyword>
<dbReference type="GO" id="GO:0016740">
    <property type="term" value="F:transferase activity"/>
    <property type="evidence" value="ECO:0007669"/>
    <property type="project" value="UniProtKB-KW"/>
</dbReference>
<comment type="caution">
    <text evidence="3">The sequence shown here is derived from an EMBL/GenBank/DDBJ whole genome shotgun (WGS) entry which is preliminary data.</text>
</comment>
<dbReference type="GO" id="GO:0009535">
    <property type="term" value="C:chloroplast thylakoid membrane"/>
    <property type="evidence" value="ECO:0007669"/>
    <property type="project" value="TreeGrafter"/>
</dbReference>
<evidence type="ECO:0000313" key="4">
    <source>
        <dbReference type="Proteomes" id="UP000436088"/>
    </source>
</evidence>
<keyword evidence="4" id="KW-1185">Reference proteome</keyword>
<accession>A0A6A2ZX16</accession>
<dbReference type="PANTHER" id="PTHR37233:SF2">
    <property type="entry name" value="TRANSMEMBRANE PROTEIN"/>
    <property type="match status" value="1"/>
</dbReference>